<dbReference type="AlphaFoldDB" id="A0A182X6M0"/>
<protein>
    <submittedName>
        <fullName evidence="2">Uncharacterized protein</fullName>
    </submittedName>
</protein>
<sequence>VSHESGFYNCSKFYNCYVESTNACGLSPTENMARLEQCLTGPARDAVEVWLDSPTSVEMVMKTLQRLYGRPSLVYGEPQLQRERELANADLVHYLSNPELLEEMVEKLPVTKKLEWVRLSESYHLPTLKEFGVFMDKLVEEACVVTRYTPPKPHTHRTVHRSNVHSLSHEPPTPVVESNTTPCRM</sequence>
<dbReference type="VEuPathDB" id="VectorBase:AQUA005456"/>
<keyword evidence="3" id="KW-1185">Reference proteome</keyword>
<feature type="region of interest" description="Disordered" evidence="1">
    <location>
        <begin position="153"/>
        <end position="185"/>
    </location>
</feature>
<dbReference type="STRING" id="34691.A0A182X6M0"/>
<organism evidence="2 3">
    <name type="scientific">Anopheles quadriannulatus</name>
    <name type="common">Mosquito</name>
    <dbReference type="NCBI Taxonomy" id="34691"/>
    <lineage>
        <taxon>Eukaryota</taxon>
        <taxon>Metazoa</taxon>
        <taxon>Ecdysozoa</taxon>
        <taxon>Arthropoda</taxon>
        <taxon>Hexapoda</taxon>
        <taxon>Insecta</taxon>
        <taxon>Pterygota</taxon>
        <taxon>Neoptera</taxon>
        <taxon>Endopterygota</taxon>
        <taxon>Diptera</taxon>
        <taxon>Nematocera</taxon>
        <taxon>Culicoidea</taxon>
        <taxon>Culicidae</taxon>
        <taxon>Anophelinae</taxon>
        <taxon>Anopheles</taxon>
    </lineage>
</organism>
<reference evidence="2" key="1">
    <citation type="submission" date="2020-05" db="UniProtKB">
        <authorList>
            <consortium name="EnsemblMetazoa"/>
        </authorList>
    </citation>
    <scope>IDENTIFICATION</scope>
    <source>
        <strain evidence="2">SANGQUA</strain>
    </source>
</reference>
<feature type="compositionally biased region" description="Basic residues" evidence="1">
    <location>
        <begin position="153"/>
        <end position="163"/>
    </location>
</feature>
<dbReference type="Proteomes" id="UP000076407">
    <property type="component" value="Unassembled WGS sequence"/>
</dbReference>
<evidence type="ECO:0000256" key="1">
    <source>
        <dbReference type="SAM" id="MobiDB-lite"/>
    </source>
</evidence>
<evidence type="ECO:0000313" key="2">
    <source>
        <dbReference type="EnsemblMetazoa" id="AQUA005456-PA"/>
    </source>
</evidence>
<name>A0A182X6M0_ANOQN</name>
<accession>A0A182X6M0</accession>
<dbReference type="EnsemblMetazoa" id="AQUA005456-RA">
    <property type="protein sequence ID" value="AQUA005456-PA"/>
    <property type="gene ID" value="AQUA005456"/>
</dbReference>
<evidence type="ECO:0000313" key="3">
    <source>
        <dbReference type="Proteomes" id="UP000076407"/>
    </source>
</evidence>
<proteinExistence type="predicted"/>
<feature type="compositionally biased region" description="Polar residues" evidence="1">
    <location>
        <begin position="176"/>
        <end position="185"/>
    </location>
</feature>